<keyword evidence="5" id="KW-1185">Reference proteome</keyword>
<evidence type="ECO:0000313" key="4">
    <source>
        <dbReference type="EMBL" id="KAA8548599.1"/>
    </source>
</evidence>
<evidence type="ECO:0000256" key="3">
    <source>
        <dbReference type="ARBA" id="ARBA00023002"/>
    </source>
</evidence>
<keyword evidence="1" id="KW-0575">Peroxidase</keyword>
<dbReference type="SUPFAM" id="SSF52833">
    <property type="entry name" value="Thioredoxin-like"/>
    <property type="match status" value="1"/>
</dbReference>
<dbReference type="PANTHER" id="PTHR10430">
    <property type="entry name" value="PEROXIREDOXIN"/>
    <property type="match status" value="1"/>
</dbReference>
<dbReference type="AlphaFoldDB" id="A0A5J5C061"/>
<evidence type="ECO:0000256" key="2">
    <source>
        <dbReference type="ARBA" id="ARBA00022862"/>
    </source>
</evidence>
<dbReference type="GO" id="GO:0008379">
    <property type="term" value="F:thioredoxin peroxidase activity"/>
    <property type="evidence" value="ECO:0007669"/>
    <property type="project" value="InterPro"/>
</dbReference>
<organism evidence="4 5">
    <name type="scientific">Nyssa sinensis</name>
    <dbReference type="NCBI Taxonomy" id="561372"/>
    <lineage>
        <taxon>Eukaryota</taxon>
        <taxon>Viridiplantae</taxon>
        <taxon>Streptophyta</taxon>
        <taxon>Embryophyta</taxon>
        <taxon>Tracheophyta</taxon>
        <taxon>Spermatophyta</taxon>
        <taxon>Magnoliopsida</taxon>
        <taxon>eudicotyledons</taxon>
        <taxon>Gunneridae</taxon>
        <taxon>Pentapetalae</taxon>
        <taxon>asterids</taxon>
        <taxon>Cornales</taxon>
        <taxon>Nyssaceae</taxon>
        <taxon>Nyssa</taxon>
    </lineage>
</organism>
<keyword evidence="3" id="KW-0560">Oxidoreductase</keyword>
<dbReference type="OrthoDB" id="1882547at2759"/>
<dbReference type="GO" id="GO:0042744">
    <property type="term" value="P:hydrogen peroxide catabolic process"/>
    <property type="evidence" value="ECO:0007669"/>
    <property type="project" value="TreeGrafter"/>
</dbReference>
<evidence type="ECO:0000256" key="1">
    <source>
        <dbReference type="ARBA" id="ARBA00022559"/>
    </source>
</evidence>
<sequence>MFLSRKLGAGTKLSHPSSLLPLSRTYLRTKSRNFWAPSCFYRSVLGPASVNDPYVLNGWAEKREAKDAIEFCGDFDGNFHKSLDLGIDLSAALLGPHSCRWSAYVVDEKVKVLNVEKAPSDFTVSSGEVILEQIHCRSSFFYSDTSV</sequence>
<name>A0A5J5C061_9ASTE</name>
<proteinExistence type="predicted"/>
<protein>
    <submittedName>
        <fullName evidence="4">Uncharacterized protein</fullName>
    </submittedName>
</protein>
<dbReference type="InterPro" id="IPR036249">
    <property type="entry name" value="Thioredoxin-like_sf"/>
</dbReference>
<reference evidence="4 5" key="1">
    <citation type="submission" date="2019-09" db="EMBL/GenBank/DDBJ databases">
        <title>A chromosome-level genome assembly of the Chinese tupelo Nyssa sinensis.</title>
        <authorList>
            <person name="Yang X."/>
            <person name="Kang M."/>
            <person name="Yang Y."/>
            <person name="Xiong H."/>
            <person name="Wang M."/>
            <person name="Zhang Z."/>
            <person name="Wang Z."/>
            <person name="Wu H."/>
            <person name="Ma T."/>
            <person name="Liu J."/>
            <person name="Xi Z."/>
        </authorList>
    </citation>
    <scope>NUCLEOTIDE SEQUENCE [LARGE SCALE GENOMIC DNA]</scope>
    <source>
        <strain evidence="4">J267</strain>
        <tissue evidence="4">Leaf</tissue>
    </source>
</reference>
<gene>
    <name evidence="4" type="ORF">F0562_000283</name>
</gene>
<dbReference type="GO" id="GO:0034599">
    <property type="term" value="P:cellular response to oxidative stress"/>
    <property type="evidence" value="ECO:0007669"/>
    <property type="project" value="InterPro"/>
</dbReference>
<dbReference type="EMBL" id="CM018031">
    <property type="protein sequence ID" value="KAA8548599.1"/>
    <property type="molecule type" value="Genomic_DNA"/>
</dbReference>
<accession>A0A5J5C061</accession>
<dbReference type="PANTHER" id="PTHR10430:SF34">
    <property type="entry name" value="PEROXIREDOXIN-2F, MITOCHONDRIAL"/>
    <property type="match status" value="1"/>
</dbReference>
<dbReference type="GO" id="GO:0005739">
    <property type="term" value="C:mitochondrion"/>
    <property type="evidence" value="ECO:0007669"/>
    <property type="project" value="TreeGrafter"/>
</dbReference>
<dbReference type="InterPro" id="IPR037944">
    <property type="entry name" value="PRX5-like"/>
</dbReference>
<keyword evidence="2" id="KW-0049">Antioxidant</keyword>
<evidence type="ECO:0000313" key="5">
    <source>
        <dbReference type="Proteomes" id="UP000325577"/>
    </source>
</evidence>
<dbReference type="GO" id="GO:0045454">
    <property type="term" value="P:cell redox homeostasis"/>
    <property type="evidence" value="ECO:0007669"/>
    <property type="project" value="TreeGrafter"/>
</dbReference>
<dbReference type="Proteomes" id="UP000325577">
    <property type="component" value="Linkage Group LG0"/>
</dbReference>
<dbReference type="Gene3D" id="3.40.30.10">
    <property type="entry name" value="Glutaredoxin"/>
    <property type="match status" value="1"/>
</dbReference>